<sequence length="80" mass="8905">MKDLPHKYSIPGAKAQIRGSRRVNAQTLPPCAAPFCFGCLNAHFHSFLFKADTKTEPLLCVGSFHHAALNLHQFDGQWRG</sequence>
<dbReference type="Proteomes" id="UP000322667">
    <property type="component" value="Chromosome A02"/>
</dbReference>
<dbReference type="AlphaFoldDB" id="A0A5D2RFY2"/>
<evidence type="ECO:0000313" key="1">
    <source>
        <dbReference type="EMBL" id="TYI39323.1"/>
    </source>
</evidence>
<gene>
    <name evidence="1" type="ORF">ES332_A02G090400v1</name>
</gene>
<dbReference type="EMBL" id="CM017611">
    <property type="protein sequence ID" value="TYI39323.1"/>
    <property type="molecule type" value="Genomic_DNA"/>
</dbReference>
<protein>
    <submittedName>
        <fullName evidence="1">Uncharacterized protein</fullName>
    </submittedName>
</protein>
<proteinExistence type="predicted"/>
<name>A0A5D2RFY2_GOSTO</name>
<evidence type="ECO:0000313" key="2">
    <source>
        <dbReference type="Proteomes" id="UP000322667"/>
    </source>
</evidence>
<reference evidence="1 2" key="1">
    <citation type="submission" date="2019-07" db="EMBL/GenBank/DDBJ databases">
        <title>WGS assembly of Gossypium tomentosum.</title>
        <authorList>
            <person name="Chen Z.J."/>
            <person name="Sreedasyam A."/>
            <person name="Ando A."/>
            <person name="Song Q."/>
            <person name="De L."/>
            <person name="Hulse-Kemp A."/>
            <person name="Ding M."/>
            <person name="Ye W."/>
            <person name="Kirkbride R."/>
            <person name="Jenkins J."/>
            <person name="Plott C."/>
            <person name="Lovell J."/>
            <person name="Lin Y.-M."/>
            <person name="Vaughn R."/>
            <person name="Liu B."/>
            <person name="Li W."/>
            <person name="Simpson S."/>
            <person name="Scheffler B."/>
            <person name="Saski C."/>
            <person name="Grover C."/>
            <person name="Hu G."/>
            <person name="Conover J."/>
            <person name="Carlson J."/>
            <person name="Shu S."/>
            <person name="Boston L."/>
            <person name="Williams M."/>
            <person name="Peterson D."/>
            <person name="Mcgee K."/>
            <person name="Jones D."/>
            <person name="Wendel J."/>
            <person name="Stelly D."/>
            <person name="Grimwood J."/>
            <person name="Schmutz J."/>
        </authorList>
    </citation>
    <scope>NUCLEOTIDE SEQUENCE [LARGE SCALE GENOMIC DNA]</scope>
    <source>
        <strain evidence="1">7179.01</strain>
    </source>
</reference>
<organism evidence="1 2">
    <name type="scientific">Gossypium tomentosum</name>
    <name type="common">Hawaiian cotton</name>
    <name type="synonym">Gossypium sandvicense</name>
    <dbReference type="NCBI Taxonomy" id="34277"/>
    <lineage>
        <taxon>Eukaryota</taxon>
        <taxon>Viridiplantae</taxon>
        <taxon>Streptophyta</taxon>
        <taxon>Embryophyta</taxon>
        <taxon>Tracheophyta</taxon>
        <taxon>Spermatophyta</taxon>
        <taxon>Magnoliopsida</taxon>
        <taxon>eudicotyledons</taxon>
        <taxon>Gunneridae</taxon>
        <taxon>Pentapetalae</taxon>
        <taxon>rosids</taxon>
        <taxon>malvids</taxon>
        <taxon>Malvales</taxon>
        <taxon>Malvaceae</taxon>
        <taxon>Malvoideae</taxon>
        <taxon>Gossypium</taxon>
    </lineage>
</organism>
<keyword evidence="2" id="KW-1185">Reference proteome</keyword>
<accession>A0A5D2RFY2</accession>